<proteinExistence type="predicted"/>
<feature type="transmembrane region" description="Helical" evidence="6">
    <location>
        <begin position="12"/>
        <end position="36"/>
    </location>
</feature>
<feature type="transmembrane region" description="Helical" evidence="6">
    <location>
        <begin position="410"/>
        <end position="427"/>
    </location>
</feature>
<dbReference type="PANTHER" id="PTHR42770">
    <property type="entry name" value="AMINO ACID TRANSPORTER-RELATED"/>
    <property type="match status" value="1"/>
</dbReference>
<evidence type="ECO:0000256" key="6">
    <source>
        <dbReference type="SAM" id="Phobius"/>
    </source>
</evidence>
<dbReference type="EMBL" id="AEXL02000153">
    <property type="protein sequence ID" value="EIJ65072.1"/>
    <property type="molecule type" value="Genomic_DNA"/>
</dbReference>
<organism evidence="7 8">
    <name type="scientific">Candidatus Nitrosopumilus salarius BD31</name>
    <dbReference type="NCBI Taxonomy" id="859350"/>
    <lineage>
        <taxon>Archaea</taxon>
        <taxon>Nitrososphaerota</taxon>
        <taxon>Nitrososphaeria</taxon>
        <taxon>Nitrosopumilales</taxon>
        <taxon>Nitrosopumilaceae</taxon>
        <taxon>Nitrosopumilus</taxon>
    </lineage>
</organism>
<evidence type="ECO:0000256" key="2">
    <source>
        <dbReference type="ARBA" id="ARBA00022475"/>
    </source>
</evidence>
<dbReference type="Gene3D" id="1.20.1740.10">
    <property type="entry name" value="Amino acid/polyamine transporter I"/>
    <property type="match status" value="1"/>
</dbReference>
<keyword evidence="5 6" id="KW-0472">Membrane</keyword>
<comment type="caution">
    <text evidence="7">The sequence shown here is derived from an EMBL/GenBank/DDBJ whole genome shotgun (WGS) entry which is preliminary data.</text>
</comment>
<keyword evidence="3 6" id="KW-0812">Transmembrane</keyword>
<sequence length="442" mass="47741">MSELKRNIGTFGAASVGIANIIGAGIFVLSGVATGIAGPAVILSFLIAGVIAMLTALSAAELSSFITDTGASYAYTKRAFGRFWSFLVGWFKYFDYMVGGAAVSVGFAAYFTSMFGLEGALPMLLAAIGLPIILGLLNILGVKEATRTTSVMVLIKIFAISLLLMFGGFYLTQHFDVDHYTPFFATGFGGMLSGAAVIFFVFIGFNTVTMMSEETKNPQKTIPKALMLAFAVTFVLYMCVAVILVGILDWHDEAKDAHPLGNIASVISDNQMFFDFISFSALIAAGSVVLSSLLGGTRASFAMGRDRLLPHQFEKISKRFGTPYVSIIVGCLIIVIFAGLFYNNIDIIASIVNFGSLFTYLFVNLALIKLRRSEPKTQRLFKVPIYPVVPILGAASCIGLMYFLSDSAKIVSLVYAVVGLALYFFVFRKTKSTTKDNNQNNI</sequence>
<feature type="transmembrane region" description="Helical" evidence="6">
    <location>
        <begin position="276"/>
        <end position="301"/>
    </location>
</feature>
<feature type="transmembrane region" description="Helical" evidence="6">
    <location>
        <begin position="322"/>
        <end position="341"/>
    </location>
</feature>
<feature type="transmembrane region" description="Helical" evidence="6">
    <location>
        <begin position="153"/>
        <end position="171"/>
    </location>
</feature>
<dbReference type="Pfam" id="PF13520">
    <property type="entry name" value="AA_permease_2"/>
    <property type="match status" value="1"/>
</dbReference>
<keyword evidence="8" id="KW-1185">Reference proteome</keyword>
<evidence type="ECO:0000313" key="8">
    <source>
        <dbReference type="Proteomes" id="UP000003423"/>
    </source>
</evidence>
<evidence type="ECO:0000256" key="4">
    <source>
        <dbReference type="ARBA" id="ARBA00022989"/>
    </source>
</evidence>
<accession>I3D029</accession>
<evidence type="ECO:0000256" key="3">
    <source>
        <dbReference type="ARBA" id="ARBA00022692"/>
    </source>
</evidence>
<feature type="transmembrane region" description="Helical" evidence="6">
    <location>
        <begin position="347"/>
        <end position="368"/>
    </location>
</feature>
<dbReference type="PIRSF" id="PIRSF006060">
    <property type="entry name" value="AA_transporter"/>
    <property type="match status" value="1"/>
</dbReference>
<feature type="transmembrane region" description="Helical" evidence="6">
    <location>
        <begin position="226"/>
        <end position="248"/>
    </location>
</feature>
<dbReference type="InterPro" id="IPR050367">
    <property type="entry name" value="APC_superfamily"/>
</dbReference>
<protein>
    <submittedName>
        <fullName evidence="7">Amino acid permease</fullName>
    </submittedName>
</protein>
<evidence type="ECO:0000256" key="1">
    <source>
        <dbReference type="ARBA" id="ARBA00004651"/>
    </source>
</evidence>
<evidence type="ECO:0000256" key="5">
    <source>
        <dbReference type="ARBA" id="ARBA00023136"/>
    </source>
</evidence>
<dbReference type="OrthoDB" id="43026at2157"/>
<name>I3D029_9ARCH</name>
<dbReference type="RefSeq" id="WP_008301443.1">
    <property type="nucleotide sequence ID" value="NZ_AEXL02000153.1"/>
</dbReference>
<feature type="transmembrane region" description="Helical" evidence="6">
    <location>
        <begin position="42"/>
        <end position="62"/>
    </location>
</feature>
<comment type="subcellular location">
    <subcellularLocation>
        <location evidence="1">Cell membrane</location>
        <topology evidence="1">Multi-pass membrane protein</topology>
    </subcellularLocation>
</comment>
<feature type="transmembrane region" description="Helical" evidence="6">
    <location>
        <begin position="183"/>
        <end position="205"/>
    </location>
</feature>
<feature type="transmembrane region" description="Helical" evidence="6">
    <location>
        <begin position="123"/>
        <end position="141"/>
    </location>
</feature>
<feature type="transmembrane region" description="Helical" evidence="6">
    <location>
        <begin position="83"/>
        <end position="111"/>
    </location>
</feature>
<feature type="transmembrane region" description="Helical" evidence="6">
    <location>
        <begin position="380"/>
        <end position="404"/>
    </location>
</feature>
<dbReference type="AlphaFoldDB" id="I3D029"/>
<keyword evidence="2" id="KW-1003">Cell membrane</keyword>
<dbReference type="GO" id="GO:0022857">
    <property type="term" value="F:transmembrane transporter activity"/>
    <property type="evidence" value="ECO:0007669"/>
    <property type="project" value="InterPro"/>
</dbReference>
<reference evidence="7 8" key="1">
    <citation type="journal article" date="2012" name="J. Bacteriol.">
        <title>Genome sequence of "Candidatus Nitrosopumilus salaria" BD31, an ammonia-oxidizing archaeon from the San Francisco Bay estuary.</title>
        <authorList>
            <person name="Mosier A.C."/>
            <person name="Allen E.E."/>
            <person name="Kim M."/>
            <person name="Ferriera S."/>
            <person name="Francis C.A."/>
        </authorList>
    </citation>
    <scope>NUCLEOTIDE SEQUENCE [LARGE SCALE GENOMIC DNA]</scope>
    <source>
        <strain evidence="7 8">BD31</strain>
    </source>
</reference>
<dbReference type="Proteomes" id="UP000003423">
    <property type="component" value="Unassembled WGS sequence"/>
</dbReference>
<dbReference type="InterPro" id="IPR002293">
    <property type="entry name" value="AA/rel_permease1"/>
</dbReference>
<dbReference type="PANTHER" id="PTHR42770:SF11">
    <property type="entry name" value="INNER MEMBRANE TRANSPORT PROTEIN YBAT"/>
    <property type="match status" value="1"/>
</dbReference>
<dbReference type="PATRIC" id="fig|859350.6.peg.1850"/>
<keyword evidence="4 6" id="KW-1133">Transmembrane helix</keyword>
<evidence type="ECO:0000313" key="7">
    <source>
        <dbReference type="EMBL" id="EIJ65072.1"/>
    </source>
</evidence>
<dbReference type="GO" id="GO:0005886">
    <property type="term" value="C:plasma membrane"/>
    <property type="evidence" value="ECO:0007669"/>
    <property type="project" value="UniProtKB-SubCell"/>
</dbReference>
<gene>
    <name evidence="7" type="ORF">BD31_I1840</name>
</gene>